<organism evidence="2 3">
    <name type="scientific">Trypanosoma conorhini</name>
    <dbReference type="NCBI Taxonomy" id="83891"/>
    <lineage>
        <taxon>Eukaryota</taxon>
        <taxon>Discoba</taxon>
        <taxon>Euglenozoa</taxon>
        <taxon>Kinetoplastea</taxon>
        <taxon>Metakinetoplastina</taxon>
        <taxon>Trypanosomatida</taxon>
        <taxon>Trypanosomatidae</taxon>
        <taxon>Trypanosoma</taxon>
    </lineage>
</organism>
<evidence type="ECO:0000313" key="3">
    <source>
        <dbReference type="Proteomes" id="UP000284403"/>
    </source>
</evidence>
<accession>A0A422Q1G1</accession>
<dbReference type="GeneID" id="40316312"/>
<name>A0A422Q1G1_9TRYP</name>
<keyword evidence="3" id="KW-1185">Reference proteome</keyword>
<dbReference type="RefSeq" id="XP_029230266.1">
    <property type="nucleotide sequence ID" value="XM_029369625.1"/>
</dbReference>
<feature type="non-terminal residue" evidence="2">
    <location>
        <position position="135"/>
    </location>
</feature>
<dbReference type="AlphaFoldDB" id="A0A422Q1G1"/>
<protein>
    <submittedName>
        <fullName evidence="2">Uncharacterized protein</fullName>
    </submittedName>
</protein>
<proteinExistence type="predicted"/>
<evidence type="ECO:0000313" key="2">
    <source>
        <dbReference type="EMBL" id="RNF23800.1"/>
    </source>
</evidence>
<feature type="region of interest" description="Disordered" evidence="1">
    <location>
        <begin position="85"/>
        <end position="135"/>
    </location>
</feature>
<gene>
    <name evidence="2" type="ORF">Tco025E_02701</name>
</gene>
<sequence length="135" mass="14604">MRHLPSGPAARNGLRPRGRSTAADELAPQPPHAPRSVRSAMRRGVPLPFENAAPCPNRHAETFLGKKFVFTCLFRGGRASLAARAEEEAKNPKNTRILSGNFSPPAPRRGRPTHSARGEGARARFKTMPFSAAEG</sequence>
<dbReference type="Proteomes" id="UP000284403">
    <property type="component" value="Unassembled WGS sequence"/>
</dbReference>
<dbReference type="EMBL" id="MKKU01000111">
    <property type="protein sequence ID" value="RNF23800.1"/>
    <property type="molecule type" value="Genomic_DNA"/>
</dbReference>
<feature type="region of interest" description="Disordered" evidence="1">
    <location>
        <begin position="1"/>
        <end position="42"/>
    </location>
</feature>
<comment type="caution">
    <text evidence="2">The sequence shown here is derived from an EMBL/GenBank/DDBJ whole genome shotgun (WGS) entry which is preliminary data.</text>
</comment>
<feature type="compositionally biased region" description="Polar residues" evidence="1">
    <location>
        <begin position="92"/>
        <end position="102"/>
    </location>
</feature>
<reference evidence="2 3" key="1">
    <citation type="journal article" date="2018" name="BMC Genomics">
        <title>Genomic comparison of Trypanosoma conorhini and Trypanosoma rangeli to Trypanosoma cruzi strains of high and low virulence.</title>
        <authorList>
            <person name="Bradwell K.R."/>
            <person name="Koparde V.N."/>
            <person name="Matveyev A.V."/>
            <person name="Serrano M.G."/>
            <person name="Alves J.M."/>
            <person name="Parikh H."/>
            <person name="Huang B."/>
            <person name="Lee V."/>
            <person name="Espinosa-Alvarez O."/>
            <person name="Ortiz P.A."/>
            <person name="Costa-Martins A.G."/>
            <person name="Teixeira M.M."/>
            <person name="Buck G.A."/>
        </authorList>
    </citation>
    <scope>NUCLEOTIDE SEQUENCE [LARGE SCALE GENOMIC DNA]</scope>
    <source>
        <strain evidence="2 3">025E</strain>
    </source>
</reference>
<evidence type="ECO:0000256" key="1">
    <source>
        <dbReference type="SAM" id="MobiDB-lite"/>
    </source>
</evidence>